<evidence type="ECO:0000313" key="8">
    <source>
        <dbReference type="EMBL" id="QDU65039.1"/>
    </source>
</evidence>
<dbReference type="GO" id="GO:0006206">
    <property type="term" value="P:pyrimidine nucleobase metabolic process"/>
    <property type="evidence" value="ECO:0007669"/>
    <property type="project" value="InterPro"/>
</dbReference>
<dbReference type="Pfam" id="PF02885">
    <property type="entry name" value="Glycos_trans_3N"/>
    <property type="match status" value="1"/>
</dbReference>
<evidence type="ECO:0000256" key="1">
    <source>
        <dbReference type="ARBA" id="ARBA00006915"/>
    </source>
</evidence>
<dbReference type="KEGG" id="pbap:Pla133_01020"/>
<dbReference type="NCBIfam" id="TIGR02644">
    <property type="entry name" value="Y_phosphoryl"/>
    <property type="match status" value="1"/>
</dbReference>
<dbReference type="SUPFAM" id="SSF47648">
    <property type="entry name" value="Nucleoside phosphorylase/phosphoribosyltransferase N-terminal domain"/>
    <property type="match status" value="1"/>
</dbReference>
<dbReference type="PANTHER" id="PTHR10515:SF0">
    <property type="entry name" value="THYMIDINE PHOSPHORYLASE"/>
    <property type="match status" value="1"/>
</dbReference>
<dbReference type="AlphaFoldDB" id="A0A518BDI0"/>
<sequence>MSLVLDAITTKRDGGTLSPEQVDAFLSGYVAGDVPDYQAAALLMAILLRGMERDELALWTRAMLASGTTLQLDGLSRPRVDKHSTGGIGDKASIPLAPAVAACGAAVPMISGRGLGHTGGTLDKLESIPGLSTDVAPERFRDQLERCGVVFAGQTADIVPADKQLYALRDVTGTVESIPLISSSILSKKLAEGIEGLVLDVKFGSGAFISDAERGSELARTMVDLAGACGLRAVALQTYMGRPLGRAVGHSLEIAESLDCLRGGGPDDLRQLVAALGGEMLTLGGLSADADAGAASVLAALDDGRALESFRAVVAEQGGDPASLDSGGSLPRAPELAVLEAESAGWLGFGDLRDIGRALAALGGGRERLGDRIDPAVGFVLQAVDGDRVEAGQPLVEIHHRGGAALDAASALLRRALQVRSAPHARVPLLRDRLA</sequence>
<dbReference type="PIRSF" id="PIRSF000478">
    <property type="entry name" value="TP_PyNP"/>
    <property type="match status" value="1"/>
</dbReference>
<comment type="catalytic activity">
    <reaction evidence="6">
        <text>thymidine + phosphate = 2-deoxy-alpha-D-ribose 1-phosphate + thymine</text>
        <dbReference type="Rhea" id="RHEA:16037"/>
        <dbReference type="ChEBI" id="CHEBI:17748"/>
        <dbReference type="ChEBI" id="CHEBI:17821"/>
        <dbReference type="ChEBI" id="CHEBI:43474"/>
        <dbReference type="ChEBI" id="CHEBI:57259"/>
        <dbReference type="EC" id="2.4.2.4"/>
    </reaction>
</comment>
<dbReference type="Gene3D" id="1.20.970.10">
    <property type="entry name" value="Transferase, Pyrimidine Nucleoside Phosphorylase, Chain C"/>
    <property type="match status" value="1"/>
</dbReference>
<dbReference type="InterPro" id="IPR036566">
    <property type="entry name" value="PYNP-like_C_sf"/>
</dbReference>
<dbReference type="SUPFAM" id="SSF54680">
    <property type="entry name" value="Pyrimidine nucleoside phosphorylase C-terminal domain"/>
    <property type="match status" value="1"/>
</dbReference>
<dbReference type="NCBIfam" id="NF004490">
    <property type="entry name" value="PRK05820.1"/>
    <property type="match status" value="1"/>
</dbReference>
<dbReference type="InterPro" id="IPR013102">
    <property type="entry name" value="PYNP_C"/>
</dbReference>
<dbReference type="Proteomes" id="UP000316921">
    <property type="component" value="Chromosome"/>
</dbReference>
<evidence type="ECO:0000313" key="9">
    <source>
        <dbReference type="Proteomes" id="UP000316921"/>
    </source>
</evidence>
<dbReference type="GO" id="GO:0006213">
    <property type="term" value="P:pyrimidine nucleoside metabolic process"/>
    <property type="evidence" value="ECO:0007669"/>
    <property type="project" value="InterPro"/>
</dbReference>
<evidence type="ECO:0000256" key="6">
    <source>
        <dbReference type="ARBA" id="ARBA00048550"/>
    </source>
</evidence>
<proteinExistence type="inferred from homology"/>
<comment type="similarity">
    <text evidence="1">Belongs to the thymidine/pyrimidine-nucleoside phosphorylase family.</text>
</comment>
<dbReference type="SMART" id="SM00941">
    <property type="entry name" value="PYNP_C"/>
    <property type="match status" value="1"/>
</dbReference>
<organism evidence="8 9">
    <name type="scientific">Engelhardtia mirabilis</name>
    <dbReference type="NCBI Taxonomy" id="2528011"/>
    <lineage>
        <taxon>Bacteria</taxon>
        <taxon>Pseudomonadati</taxon>
        <taxon>Planctomycetota</taxon>
        <taxon>Planctomycetia</taxon>
        <taxon>Planctomycetia incertae sedis</taxon>
        <taxon>Engelhardtia</taxon>
    </lineage>
</organism>
<dbReference type="InterPro" id="IPR036320">
    <property type="entry name" value="Glycosyl_Trfase_fam3_N_dom_sf"/>
</dbReference>
<accession>A0A518BDI0</accession>
<dbReference type="GO" id="GO:0004645">
    <property type="term" value="F:1,4-alpha-oligoglucan phosphorylase activity"/>
    <property type="evidence" value="ECO:0007669"/>
    <property type="project" value="InterPro"/>
</dbReference>
<evidence type="ECO:0000259" key="7">
    <source>
        <dbReference type="SMART" id="SM00941"/>
    </source>
</evidence>
<dbReference type="Gene3D" id="3.90.1170.30">
    <property type="entry name" value="Pyrimidine nucleoside phosphorylase-like, C-terminal domain"/>
    <property type="match status" value="1"/>
</dbReference>
<dbReference type="InterPro" id="IPR000312">
    <property type="entry name" value="Glycosyl_Trfase_fam3"/>
</dbReference>
<dbReference type="InterPro" id="IPR018090">
    <property type="entry name" value="Pyrmidine_PPas_bac/euk"/>
</dbReference>
<dbReference type="InterPro" id="IPR035902">
    <property type="entry name" value="Nuc_phospho_transferase"/>
</dbReference>
<feature type="domain" description="Pyrimidine nucleoside phosphorylase C-terminal" evidence="7">
    <location>
        <begin position="346"/>
        <end position="420"/>
    </location>
</feature>
<keyword evidence="4 8" id="KW-0328">Glycosyltransferase</keyword>
<dbReference type="Pfam" id="PF07831">
    <property type="entry name" value="PYNP_C"/>
    <property type="match status" value="1"/>
</dbReference>
<dbReference type="RefSeq" id="WP_145061284.1">
    <property type="nucleotide sequence ID" value="NZ_CP036287.1"/>
</dbReference>
<dbReference type="FunFam" id="3.40.1030.10:FF:000003">
    <property type="entry name" value="Pyrimidine-nucleoside phosphorylase"/>
    <property type="match status" value="1"/>
</dbReference>
<dbReference type="Pfam" id="PF00591">
    <property type="entry name" value="Glycos_transf_3"/>
    <property type="match status" value="1"/>
</dbReference>
<evidence type="ECO:0000256" key="3">
    <source>
        <dbReference type="ARBA" id="ARBA00011892"/>
    </source>
</evidence>
<name>A0A518BDI0_9BACT</name>
<comment type="subunit">
    <text evidence="2">Homodimer.</text>
</comment>
<dbReference type="InterPro" id="IPR017872">
    <property type="entry name" value="Pyrmidine_PPase_CS"/>
</dbReference>
<keyword evidence="5 8" id="KW-0808">Transferase</keyword>
<dbReference type="InterPro" id="IPR000053">
    <property type="entry name" value="Thymidine/pyrmidine_PPase"/>
</dbReference>
<dbReference type="Gene3D" id="3.40.1030.10">
    <property type="entry name" value="Nucleoside phosphorylase/phosphoribosyltransferase catalytic domain"/>
    <property type="match status" value="1"/>
</dbReference>
<dbReference type="GO" id="GO:0009032">
    <property type="term" value="F:thymidine phosphorylase activity"/>
    <property type="evidence" value="ECO:0007669"/>
    <property type="project" value="UniProtKB-EC"/>
</dbReference>
<evidence type="ECO:0000256" key="4">
    <source>
        <dbReference type="ARBA" id="ARBA00022676"/>
    </source>
</evidence>
<protein>
    <recommendedName>
        <fullName evidence="3">thymidine phosphorylase</fullName>
        <ecNumber evidence="3">2.4.2.4</ecNumber>
    </recommendedName>
</protein>
<evidence type="ECO:0000256" key="2">
    <source>
        <dbReference type="ARBA" id="ARBA00011738"/>
    </source>
</evidence>
<dbReference type="PANTHER" id="PTHR10515">
    <property type="entry name" value="THYMIDINE PHOSPHORYLASE"/>
    <property type="match status" value="1"/>
</dbReference>
<dbReference type="GO" id="GO:0005829">
    <property type="term" value="C:cytosol"/>
    <property type="evidence" value="ECO:0007669"/>
    <property type="project" value="TreeGrafter"/>
</dbReference>
<gene>
    <name evidence="8" type="primary">pdp_1</name>
    <name evidence="8" type="ORF">Pla133_01020</name>
</gene>
<evidence type="ECO:0000256" key="5">
    <source>
        <dbReference type="ARBA" id="ARBA00022679"/>
    </source>
</evidence>
<reference evidence="8 9" key="1">
    <citation type="submission" date="2019-02" db="EMBL/GenBank/DDBJ databases">
        <title>Deep-cultivation of Planctomycetes and their phenomic and genomic characterization uncovers novel biology.</title>
        <authorList>
            <person name="Wiegand S."/>
            <person name="Jogler M."/>
            <person name="Boedeker C."/>
            <person name="Pinto D."/>
            <person name="Vollmers J."/>
            <person name="Rivas-Marin E."/>
            <person name="Kohn T."/>
            <person name="Peeters S.H."/>
            <person name="Heuer A."/>
            <person name="Rast P."/>
            <person name="Oberbeckmann S."/>
            <person name="Bunk B."/>
            <person name="Jeske O."/>
            <person name="Meyerdierks A."/>
            <person name="Storesund J.E."/>
            <person name="Kallscheuer N."/>
            <person name="Luecker S."/>
            <person name="Lage O.M."/>
            <person name="Pohl T."/>
            <person name="Merkel B.J."/>
            <person name="Hornburger P."/>
            <person name="Mueller R.-W."/>
            <person name="Bruemmer F."/>
            <person name="Labrenz M."/>
            <person name="Spormann A.M."/>
            <person name="Op den Camp H."/>
            <person name="Overmann J."/>
            <person name="Amann R."/>
            <person name="Jetten M.S.M."/>
            <person name="Mascher T."/>
            <person name="Medema M.H."/>
            <person name="Devos D.P."/>
            <person name="Kaster A.-K."/>
            <person name="Ovreas L."/>
            <person name="Rohde M."/>
            <person name="Galperin M.Y."/>
            <person name="Jogler C."/>
        </authorList>
    </citation>
    <scope>NUCLEOTIDE SEQUENCE [LARGE SCALE GENOMIC DNA]</scope>
    <source>
        <strain evidence="8 9">Pla133</strain>
    </source>
</reference>
<dbReference type="InterPro" id="IPR017459">
    <property type="entry name" value="Glycosyl_Trfase_fam3_N_dom"/>
</dbReference>
<keyword evidence="9" id="KW-1185">Reference proteome</keyword>
<dbReference type="PROSITE" id="PS00647">
    <property type="entry name" value="THYMID_PHOSPHORYLASE"/>
    <property type="match status" value="1"/>
</dbReference>
<dbReference type="SUPFAM" id="SSF52418">
    <property type="entry name" value="Nucleoside phosphorylase/phosphoribosyltransferase catalytic domain"/>
    <property type="match status" value="1"/>
</dbReference>
<dbReference type="EMBL" id="CP036287">
    <property type="protein sequence ID" value="QDU65039.1"/>
    <property type="molecule type" value="Genomic_DNA"/>
</dbReference>
<dbReference type="EC" id="2.4.2.4" evidence="3"/>